<name>A0ABY6KX47_9ARAC</name>
<dbReference type="Proteomes" id="UP001235939">
    <property type="component" value="Chromosome 09"/>
</dbReference>
<organism evidence="2 3">
    <name type="scientific">Cordylochernes scorpioides</name>
    <dbReference type="NCBI Taxonomy" id="51811"/>
    <lineage>
        <taxon>Eukaryota</taxon>
        <taxon>Metazoa</taxon>
        <taxon>Ecdysozoa</taxon>
        <taxon>Arthropoda</taxon>
        <taxon>Chelicerata</taxon>
        <taxon>Arachnida</taxon>
        <taxon>Pseudoscorpiones</taxon>
        <taxon>Cheliferoidea</taxon>
        <taxon>Chernetidae</taxon>
        <taxon>Cordylochernes</taxon>
    </lineage>
</organism>
<gene>
    <name evidence="2" type="ORF">LAZ67_9003255</name>
</gene>
<feature type="domain" description="Reverse transcriptase" evidence="1">
    <location>
        <begin position="1"/>
        <end position="73"/>
    </location>
</feature>
<proteinExistence type="predicted"/>
<reference evidence="2 3" key="1">
    <citation type="submission" date="2022-01" db="EMBL/GenBank/DDBJ databases">
        <title>A chromosomal length assembly of Cordylochernes scorpioides.</title>
        <authorList>
            <person name="Zeh D."/>
            <person name="Zeh J."/>
        </authorList>
    </citation>
    <scope>NUCLEOTIDE SEQUENCE [LARGE SCALE GENOMIC DNA]</scope>
    <source>
        <strain evidence="2">IN4F17</strain>
        <tissue evidence="2">Whole Body</tissue>
    </source>
</reference>
<protein>
    <recommendedName>
        <fullName evidence="1">Reverse transcriptase domain-containing protein</fullName>
    </recommendedName>
</protein>
<keyword evidence="3" id="KW-1185">Reference proteome</keyword>
<dbReference type="PROSITE" id="PS50878">
    <property type="entry name" value="RT_POL"/>
    <property type="match status" value="1"/>
</dbReference>
<accession>A0ABY6KX47</accession>
<evidence type="ECO:0000313" key="3">
    <source>
        <dbReference type="Proteomes" id="UP001235939"/>
    </source>
</evidence>
<dbReference type="InterPro" id="IPR000477">
    <property type="entry name" value="RT_dom"/>
</dbReference>
<evidence type="ECO:0000313" key="2">
    <source>
        <dbReference type="EMBL" id="UYV72467.1"/>
    </source>
</evidence>
<evidence type="ECO:0000259" key="1">
    <source>
        <dbReference type="PROSITE" id="PS50878"/>
    </source>
</evidence>
<sequence length="353" mass="39711">MFDRITTTLAYADDLIITAKNKEDMDTLLDALSDQATKAGLKVKPQNCATLHLLCRGRRRVLPTPFKVEGAPVPAMTKDESYLHLGVPTGFIKSRSLNSALQDLETVVKKIDESLLTPWQKIDVIKTFMYPKLDFILRGAPIHKTKFGRIARLISLAKNNEVLYIPPSQGGAGLLPFRDRAELSKIAQAFKMLTSKDTNTENLAKIFLKRTINRNLGRSASGEDMADYLSGRLDQGFDRDGGDVASLWSEARNATRRLRSTLRARWTWDPDRLAIRSQGTPEPATPERGRCGALNETLPHVLQHCRVHSAAWKRRHEAVLERLRKALRIKGEVRIPETSQLILPPQARPSDHR</sequence>
<dbReference type="EMBL" id="CP092871">
    <property type="protein sequence ID" value="UYV72467.1"/>
    <property type="molecule type" value="Genomic_DNA"/>
</dbReference>